<feature type="compositionally biased region" description="Low complexity" evidence="1">
    <location>
        <begin position="66"/>
        <end position="99"/>
    </location>
</feature>
<dbReference type="VEuPathDB" id="VectorBase:AFUN2_003142"/>
<reference evidence="3" key="1">
    <citation type="submission" date="2020-05" db="UniProtKB">
        <authorList>
            <consortium name="EnsemblMetazoa"/>
        </authorList>
    </citation>
    <scope>IDENTIFICATION</scope>
    <source>
        <strain evidence="3">FUMOZ</strain>
    </source>
</reference>
<name>A0A182RXS2_ANOFN</name>
<organism evidence="3">
    <name type="scientific">Anopheles funestus</name>
    <name type="common">African malaria mosquito</name>
    <dbReference type="NCBI Taxonomy" id="62324"/>
    <lineage>
        <taxon>Eukaryota</taxon>
        <taxon>Metazoa</taxon>
        <taxon>Ecdysozoa</taxon>
        <taxon>Arthropoda</taxon>
        <taxon>Hexapoda</taxon>
        <taxon>Insecta</taxon>
        <taxon>Pterygota</taxon>
        <taxon>Neoptera</taxon>
        <taxon>Endopterygota</taxon>
        <taxon>Diptera</taxon>
        <taxon>Nematocera</taxon>
        <taxon>Culicoidea</taxon>
        <taxon>Culicidae</taxon>
        <taxon>Anophelinae</taxon>
        <taxon>Anopheles</taxon>
    </lineage>
</organism>
<feature type="chain" id="PRO_5008135221" evidence="2">
    <location>
        <begin position="27"/>
        <end position="184"/>
    </location>
</feature>
<evidence type="ECO:0000256" key="1">
    <source>
        <dbReference type="SAM" id="MobiDB-lite"/>
    </source>
</evidence>
<dbReference type="EnsemblMetazoa" id="AFUN011090-RA">
    <property type="protein sequence ID" value="AFUN011090-PA"/>
    <property type="gene ID" value="AFUN011090"/>
</dbReference>
<protein>
    <submittedName>
        <fullName evidence="3">Uncharacterized protein</fullName>
    </submittedName>
</protein>
<evidence type="ECO:0000313" key="3">
    <source>
        <dbReference type="EnsemblMetazoa" id="AFUN011090-PA"/>
    </source>
</evidence>
<accession>A0A182RXS2</accession>
<dbReference type="AlphaFoldDB" id="A0A182RXS2"/>
<feature type="signal peptide" evidence="2">
    <location>
        <begin position="1"/>
        <end position="26"/>
    </location>
</feature>
<keyword evidence="2" id="KW-0732">Signal</keyword>
<sequence>MALVRLVTLLAVCFIAVAMNLCSVSARPQFFIPGGIGAQTPVGGVSLGLPMGLSFNLGQQPVQQVPVMGGAPQQQQQQQQIPQQQQKYPQQQQQQQYQPNVEHPKTTTTSEGLGSRFGGDPEPEEQDAGFATPDENPCQNMGTSMGNETGGTDDGGNATEQPCQGIGGGNRINPKQAALLSLVG</sequence>
<evidence type="ECO:0000256" key="2">
    <source>
        <dbReference type="SAM" id="SignalP"/>
    </source>
</evidence>
<proteinExistence type="predicted"/>
<feature type="region of interest" description="Disordered" evidence="1">
    <location>
        <begin position="66"/>
        <end position="172"/>
    </location>
</feature>
<dbReference type="VEuPathDB" id="VectorBase:AFUN011090"/>